<name>A0A6G1G822_9PEZI</name>
<dbReference type="InterPro" id="IPR036910">
    <property type="entry name" value="HMG_box_dom_sf"/>
</dbReference>
<feature type="region of interest" description="Disordered" evidence="2">
    <location>
        <begin position="305"/>
        <end position="327"/>
    </location>
</feature>
<dbReference type="OrthoDB" id="1919336at2759"/>
<feature type="compositionally biased region" description="Low complexity" evidence="2">
    <location>
        <begin position="68"/>
        <end position="82"/>
    </location>
</feature>
<protein>
    <recommendedName>
        <fullName evidence="3">HMG box domain-containing protein</fullName>
    </recommendedName>
</protein>
<keyword evidence="1" id="KW-0238">DNA-binding</keyword>
<dbReference type="EMBL" id="ML975153">
    <property type="protein sequence ID" value="KAF1814217.1"/>
    <property type="molecule type" value="Genomic_DNA"/>
</dbReference>
<dbReference type="Pfam" id="PF00505">
    <property type="entry name" value="HMG_box"/>
    <property type="match status" value="1"/>
</dbReference>
<feature type="compositionally biased region" description="Basic residues" evidence="2">
    <location>
        <begin position="83"/>
        <end position="104"/>
    </location>
</feature>
<dbReference type="PROSITE" id="PS50118">
    <property type="entry name" value="HMG_BOX_2"/>
    <property type="match status" value="1"/>
</dbReference>
<evidence type="ECO:0000256" key="1">
    <source>
        <dbReference type="PROSITE-ProRule" id="PRU00267"/>
    </source>
</evidence>
<evidence type="ECO:0000259" key="3">
    <source>
        <dbReference type="PROSITE" id="PS50118"/>
    </source>
</evidence>
<dbReference type="RefSeq" id="XP_033535848.1">
    <property type="nucleotide sequence ID" value="XM_033679011.1"/>
</dbReference>
<evidence type="ECO:0000256" key="2">
    <source>
        <dbReference type="SAM" id="MobiDB-lite"/>
    </source>
</evidence>
<keyword evidence="5" id="KW-1185">Reference proteome</keyword>
<dbReference type="GO" id="GO:0003677">
    <property type="term" value="F:DNA binding"/>
    <property type="evidence" value="ECO:0007669"/>
    <property type="project" value="UniProtKB-UniRule"/>
</dbReference>
<organism evidence="4">
    <name type="scientific">Eremomyces bilateralis CBS 781.70</name>
    <dbReference type="NCBI Taxonomy" id="1392243"/>
    <lineage>
        <taxon>Eukaryota</taxon>
        <taxon>Fungi</taxon>
        <taxon>Dikarya</taxon>
        <taxon>Ascomycota</taxon>
        <taxon>Pezizomycotina</taxon>
        <taxon>Dothideomycetes</taxon>
        <taxon>Dothideomycetes incertae sedis</taxon>
        <taxon>Eremomycetales</taxon>
        <taxon>Eremomycetaceae</taxon>
        <taxon>Eremomyces</taxon>
    </lineage>
</organism>
<gene>
    <name evidence="4 6" type="ORF">P152DRAFT_456446</name>
</gene>
<dbReference type="SMART" id="SM00398">
    <property type="entry name" value="HMG"/>
    <property type="match status" value="2"/>
</dbReference>
<dbReference type="AlphaFoldDB" id="A0A6G1G822"/>
<dbReference type="SUPFAM" id="SSF47095">
    <property type="entry name" value="HMG-box"/>
    <property type="match status" value="2"/>
</dbReference>
<feature type="region of interest" description="Disordered" evidence="2">
    <location>
        <begin position="68"/>
        <end position="122"/>
    </location>
</feature>
<feature type="DNA-binding region" description="HMG box" evidence="1">
    <location>
        <begin position="244"/>
        <end position="310"/>
    </location>
</feature>
<proteinExistence type="predicted"/>
<dbReference type="GO" id="GO:0005634">
    <property type="term" value="C:nucleus"/>
    <property type="evidence" value="ECO:0007669"/>
    <property type="project" value="UniProtKB-UniRule"/>
</dbReference>
<reference evidence="6" key="2">
    <citation type="submission" date="2020-04" db="EMBL/GenBank/DDBJ databases">
        <authorList>
            <consortium name="NCBI Genome Project"/>
        </authorList>
    </citation>
    <scope>NUCLEOTIDE SEQUENCE</scope>
    <source>
        <strain evidence="6">CBS 781.70</strain>
    </source>
</reference>
<dbReference type="Proteomes" id="UP000504638">
    <property type="component" value="Unplaced"/>
</dbReference>
<evidence type="ECO:0000313" key="6">
    <source>
        <dbReference type="RefSeq" id="XP_033535848.1"/>
    </source>
</evidence>
<dbReference type="GeneID" id="54419581"/>
<evidence type="ECO:0000313" key="4">
    <source>
        <dbReference type="EMBL" id="KAF1814217.1"/>
    </source>
</evidence>
<feature type="compositionally biased region" description="Basic and acidic residues" evidence="2">
    <location>
        <begin position="105"/>
        <end position="122"/>
    </location>
</feature>
<accession>A0A6G1G822</accession>
<reference evidence="6" key="3">
    <citation type="submission" date="2025-04" db="UniProtKB">
        <authorList>
            <consortium name="RefSeq"/>
        </authorList>
    </citation>
    <scope>IDENTIFICATION</scope>
    <source>
        <strain evidence="6">CBS 781.70</strain>
    </source>
</reference>
<dbReference type="Gene3D" id="1.10.30.10">
    <property type="entry name" value="High mobility group box domain"/>
    <property type="match status" value="2"/>
</dbReference>
<sequence>MFRHAVTRRVTFAAHQRTSDVARLACQLRQLSCATDKHSQPKSSLPVPFLSASRRAFSTTLPQLTPAASTSAKKTTISTSKTTIRKAKPKSSGKKTAPKKPKKKVLTEEQQAAKESKGQREEIKTLRDAALLATEPPRKNERAWTIYLKEQAPKGGNITEVATAAAQAFKQLTAAETEHYNSLANANRVANDRAYDAWVQSHTPEQIRLANIARKSLNHRAKSGKTGTAHSAKLVRPIKDERQVKQPLNALILYTKQRWESGDLKGIAPSEAMKLVAGEWKALGEAEKKIYTDMQAGEVARYEREYKQTYGHPRPAKPTKAGASGSE</sequence>
<evidence type="ECO:0000313" key="5">
    <source>
        <dbReference type="Proteomes" id="UP000504638"/>
    </source>
</evidence>
<keyword evidence="1" id="KW-0539">Nucleus</keyword>
<dbReference type="InterPro" id="IPR009071">
    <property type="entry name" value="HMG_box_dom"/>
</dbReference>
<feature type="domain" description="HMG box" evidence="3">
    <location>
        <begin position="244"/>
        <end position="310"/>
    </location>
</feature>
<reference evidence="4 6" key="1">
    <citation type="submission" date="2020-01" db="EMBL/GenBank/DDBJ databases">
        <authorList>
            <consortium name="DOE Joint Genome Institute"/>
            <person name="Haridas S."/>
            <person name="Albert R."/>
            <person name="Binder M."/>
            <person name="Bloem J."/>
            <person name="Labutti K."/>
            <person name="Salamov A."/>
            <person name="Andreopoulos B."/>
            <person name="Baker S.E."/>
            <person name="Barry K."/>
            <person name="Bills G."/>
            <person name="Bluhm B.H."/>
            <person name="Cannon C."/>
            <person name="Castanera R."/>
            <person name="Culley D.E."/>
            <person name="Daum C."/>
            <person name="Ezra D."/>
            <person name="Gonzalez J.B."/>
            <person name="Henrissat B."/>
            <person name="Kuo A."/>
            <person name="Liang C."/>
            <person name="Lipzen A."/>
            <person name="Lutzoni F."/>
            <person name="Magnuson J."/>
            <person name="Mondo S."/>
            <person name="Nolan M."/>
            <person name="Ohm R."/>
            <person name="Pangilinan J."/>
            <person name="Park H.-J."/>
            <person name="Ramirez L."/>
            <person name="Alfaro M."/>
            <person name="Sun H."/>
            <person name="Tritt A."/>
            <person name="Yoshinaga Y."/>
            <person name="Zwiers L.-H."/>
            <person name="Turgeon B.G."/>
            <person name="Goodwin S.B."/>
            <person name="Spatafora J.W."/>
            <person name="Crous P.W."/>
            <person name="Grigoriev I.V."/>
        </authorList>
    </citation>
    <scope>NUCLEOTIDE SEQUENCE</scope>
    <source>
        <strain evidence="4 6">CBS 781.70</strain>
    </source>
</reference>